<dbReference type="PANTHER" id="PTHR43557:SF2">
    <property type="entry name" value="RIESKE DOMAIN-CONTAINING PROTEIN-RELATED"/>
    <property type="match status" value="1"/>
</dbReference>
<evidence type="ECO:0000259" key="6">
    <source>
        <dbReference type="Pfam" id="PF14759"/>
    </source>
</evidence>
<dbReference type="Proteomes" id="UP000297472">
    <property type="component" value="Unassembled WGS sequence"/>
</dbReference>
<keyword evidence="4" id="KW-0560">Oxidoreductase</keyword>
<dbReference type="EMBL" id="SOHA01000009">
    <property type="protein sequence ID" value="TFD32287.1"/>
    <property type="molecule type" value="Genomic_DNA"/>
</dbReference>
<dbReference type="InterPro" id="IPR050446">
    <property type="entry name" value="FAD-oxidoreductase/Apoptosis"/>
</dbReference>
<gene>
    <name evidence="7" type="ORF">E3T49_04835</name>
</gene>
<evidence type="ECO:0000256" key="4">
    <source>
        <dbReference type="ARBA" id="ARBA00023002"/>
    </source>
</evidence>
<dbReference type="Pfam" id="PF14759">
    <property type="entry name" value="Reductase_C"/>
    <property type="match status" value="1"/>
</dbReference>
<dbReference type="Gene3D" id="3.30.390.30">
    <property type="match status" value="1"/>
</dbReference>
<organism evidence="7 8">
    <name type="scientific">Cryobacterium cryoconiti</name>
    <dbReference type="NCBI Taxonomy" id="1259239"/>
    <lineage>
        <taxon>Bacteria</taxon>
        <taxon>Bacillati</taxon>
        <taxon>Actinomycetota</taxon>
        <taxon>Actinomycetes</taxon>
        <taxon>Micrococcales</taxon>
        <taxon>Microbacteriaceae</taxon>
        <taxon>Cryobacterium</taxon>
    </lineage>
</organism>
<dbReference type="SUPFAM" id="SSF55424">
    <property type="entry name" value="FAD/NAD-linked reductases, dimerisation (C-terminal) domain"/>
    <property type="match status" value="1"/>
</dbReference>
<sequence length="433" mass="45628">MGDPIGTGAAPRGTLIVGNCQAGVQLASSLRELGDTEPITLVGEEPHAPYQRPPLSKAFLKGEATADSLAFRSHDFYQTHRIELVTRERIVKITRDARGGEAVAESGRIFPFARLALTVGAVPRTIPLEGSELEGVHYLRDATEAAVLEQQLRQARNVVVIGGGFIGLEVAAGARASGKDVTVLEAAPRLIGRAVSEQTSAFYLQAHRRRGLNVVLNATVVRLVGEHDRVAGVELGDGSVVPADVVLIGVGVIPRTELAEQLGLLIDNGIVVDAQALASDGVTVAAGDCANMPNPSISDFGNGRLRLESVQNAVEQAKVAAATLLGIPAEHKTVPWFWSDQADLKLQIAGLNGGHDQVVLRGDPDSEKFSVLYYRAGTLIAADCINSPLDFMAVRNALHKGLSVPADAATDTSIPLKKLATEAPALSEKVTTP</sequence>
<dbReference type="Gene3D" id="3.50.50.60">
    <property type="entry name" value="FAD/NAD(P)-binding domain"/>
    <property type="match status" value="2"/>
</dbReference>
<dbReference type="OrthoDB" id="1145at2"/>
<comment type="caution">
    <text evidence="7">The sequence shown here is derived from an EMBL/GenBank/DDBJ whole genome shotgun (WGS) entry which is preliminary data.</text>
</comment>
<dbReference type="InterPro" id="IPR028202">
    <property type="entry name" value="Reductase_C"/>
</dbReference>
<evidence type="ECO:0000313" key="7">
    <source>
        <dbReference type="EMBL" id="TFD32287.1"/>
    </source>
</evidence>
<proteinExistence type="predicted"/>
<keyword evidence="2" id="KW-0285">Flavoprotein</keyword>
<dbReference type="InterPro" id="IPR016156">
    <property type="entry name" value="FAD/NAD-linked_Rdtase_dimer_sf"/>
</dbReference>
<evidence type="ECO:0000256" key="3">
    <source>
        <dbReference type="ARBA" id="ARBA00022827"/>
    </source>
</evidence>
<name>A0A4Y8JXL0_9MICO</name>
<dbReference type="PANTHER" id="PTHR43557">
    <property type="entry name" value="APOPTOSIS-INDUCING FACTOR 1"/>
    <property type="match status" value="1"/>
</dbReference>
<feature type="domain" description="FAD/NAD(P)-binding" evidence="5">
    <location>
        <begin position="15"/>
        <end position="317"/>
    </location>
</feature>
<dbReference type="InterPro" id="IPR036188">
    <property type="entry name" value="FAD/NAD-bd_sf"/>
</dbReference>
<dbReference type="Pfam" id="PF07992">
    <property type="entry name" value="Pyr_redox_2"/>
    <property type="match status" value="1"/>
</dbReference>
<dbReference type="InterPro" id="IPR023753">
    <property type="entry name" value="FAD/NAD-binding_dom"/>
</dbReference>
<keyword evidence="3" id="KW-0274">FAD</keyword>
<evidence type="ECO:0000256" key="2">
    <source>
        <dbReference type="ARBA" id="ARBA00022630"/>
    </source>
</evidence>
<keyword evidence="8" id="KW-1185">Reference proteome</keyword>
<dbReference type="RefSeq" id="WP_134423829.1">
    <property type="nucleotide sequence ID" value="NZ_SOHA01000009.1"/>
</dbReference>
<dbReference type="PRINTS" id="PR00411">
    <property type="entry name" value="PNDRDTASEI"/>
</dbReference>
<comment type="cofactor">
    <cofactor evidence="1">
        <name>FAD</name>
        <dbReference type="ChEBI" id="CHEBI:57692"/>
    </cofactor>
</comment>
<accession>A0A4Y8JXL0</accession>
<evidence type="ECO:0000313" key="8">
    <source>
        <dbReference type="Proteomes" id="UP000297472"/>
    </source>
</evidence>
<dbReference type="AlphaFoldDB" id="A0A4Y8JXL0"/>
<evidence type="ECO:0000256" key="1">
    <source>
        <dbReference type="ARBA" id="ARBA00001974"/>
    </source>
</evidence>
<dbReference type="PRINTS" id="PR00368">
    <property type="entry name" value="FADPNR"/>
</dbReference>
<feature type="domain" description="Reductase C-terminal" evidence="6">
    <location>
        <begin position="336"/>
        <end position="420"/>
    </location>
</feature>
<dbReference type="GO" id="GO:0005737">
    <property type="term" value="C:cytoplasm"/>
    <property type="evidence" value="ECO:0007669"/>
    <property type="project" value="TreeGrafter"/>
</dbReference>
<protein>
    <submittedName>
        <fullName evidence="7">Ferredoxin</fullName>
    </submittedName>
</protein>
<evidence type="ECO:0000259" key="5">
    <source>
        <dbReference type="Pfam" id="PF07992"/>
    </source>
</evidence>
<dbReference type="GO" id="GO:0016651">
    <property type="term" value="F:oxidoreductase activity, acting on NAD(P)H"/>
    <property type="evidence" value="ECO:0007669"/>
    <property type="project" value="TreeGrafter"/>
</dbReference>
<dbReference type="SUPFAM" id="SSF51905">
    <property type="entry name" value="FAD/NAD(P)-binding domain"/>
    <property type="match status" value="2"/>
</dbReference>
<reference evidence="7 8" key="1">
    <citation type="submission" date="2019-03" db="EMBL/GenBank/DDBJ databases">
        <title>Genomics of glacier-inhabiting Cryobacterium strains.</title>
        <authorList>
            <person name="Liu Q."/>
            <person name="Xin Y.-H."/>
        </authorList>
    </citation>
    <scope>NUCLEOTIDE SEQUENCE [LARGE SCALE GENOMIC DNA]</scope>
    <source>
        <strain evidence="7 8">TMT1-51</strain>
    </source>
</reference>